<evidence type="ECO:0000256" key="2">
    <source>
        <dbReference type="ARBA" id="ARBA00023242"/>
    </source>
</evidence>
<dbReference type="AlphaFoldDB" id="A0A5S6R6D2"/>
<accession>A0A5S6R6D2</accession>
<dbReference type="PROSITE" id="PS50196">
    <property type="entry name" value="RANBD1"/>
    <property type="match status" value="1"/>
</dbReference>
<dbReference type="Gene3D" id="2.30.29.30">
    <property type="entry name" value="Pleckstrin-homology domain (PH domain)/Phosphotyrosine-binding domain (PTB)"/>
    <property type="match status" value="1"/>
</dbReference>
<organism evidence="5 6">
    <name type="scientific">Trichuris muris</name>
    <name type="common">Mouse whipworm</name>
    <dbReference type="NCBI Taxonomy" id="70415"/>
    <lineage>
        <taxon>Eukaryota</taxon>
        <taxon>Metazoa</taxon>
        <taxon>Ecdysozoa</taxon>
        <taxon>Nematoda</taxon>
        <taxon>Enoplea</taxon>
        <taxon>Dorylaimia</taxon>
        <taxon>Trichinellida</taxon>
        <taxon>Trichuridae</taxon>
        <taxon>Trichuris</taxon>
    </lineage>
</organism>
<dbReference type="InterPro" id="IPR011993">
    <property type="entry name" value="PH-like_dom_sf"/>
</dbReference>
<comment type="subcellular location">
    <subcellularLocation>
        <location evidence="1">Nucleus</location>
    </subcellularLocation>
</comment>
<dbReference type="GO" id="GO:0006611">
    <property type="term" value="P:protein export from nucleus"/>
    <property type="evidence" value="ECO:0007669"/>
    <property type="project" value="TreeGrafter"/>
</dbReference>
<sequence length="329" mass="36813">MSSSEDKSDGKVTTAFSCRETLAVSEQEVTAELTGSSAASLFRPSRLTTTVDKIWKTTAPTSDSEKIPEVASVIDLTMGRKDAEDKETALRTEESDDRAQSSRAFIFGQQIKDRVKMGKNCEKLESTCESGELPGFRDLVAETANGTDTQRGPTDWTQVTAKSDTSKRPEDNDYTVITGEEDEKNLVQVTCKLYVFDRKSSTWSEKGYSTLRINEKMDGEEKTTRIVIRLQGVPRLIINSRLFPQMIIRPIGSKKLQFPATNAEPPHEMLTCLIMGKPSDIEEVFHVLQNALDYLKNLNTPAGEEENQGEENRAKRTITETGNRKKKKE</sequence>
<dbReference type="PANTHER" id="PTHR23138:SF142">
    <property type="entry name" value="RAN-BINDING PROTEIN 3B-RELATED"/>
    <property type="match status" value="1"/>
</dbReference>
<dbReference type="PANTHER" id="PTHR23138">
    <property type="entry name" value="RAN BINDING PROTEIN"/>
    <property type="match status" value="1"/>
</dbReference>
<reference evidence="6" key="1">
    <citation type="submission" date="2019-12" db="UniProtKB">
        <authorList>
            <consortium name="WormBaseParasite"/>
        </authorList>
    </citation>
    <scope>IDENTIFICATION</scope>
</reference>
<evidence type="ECO:0000256" key="3">
    <source>
        <dbReference type="SAM" id="MobiDB-lite"/>
    </source>
</evidence>
<dbReference type="Proteomes" id="UP000046395">
    <property type="component" value="Unassembled WGS sequence"/>
</dbReference>
<feature type="compositionally biased region" description="Basic and acidic residues" evidence="3">
    <location>
        <begin position="82"/>
        <end position="100"/>
    </location>
</feature>
<evidence type="ECO:0000259" key="4">
    <source>
        <dbReference type="PROSITE" id="PS50196"/>
    </source>
</evidence>
<dbReference type="Pfam" id="PF00638">
    <property type="entry name" value="Ran_BP1"/>
    <property type="match status" value="1"/>
</dbReference>
<dbReference type="STRING" id="70415.A0A5S6R6D2"/>
<dbReference type="WBParaSite" id="TMUE_3000014892.1">
    <property type="protein sequence ID" value="TMUE_3000014892.1"/>
    <property type="gene ID" value="WBGene00302376"/>
</dbReference>
<feature type="domain" description="RanBD1" evidence="4">
    <location>
        <begin position="169"/>
        <end position="251"/>
    </location>
</feature>
<keyword evidence="2" id="KW-0539">Nucleus</keyword>
<dbReference type="SMART" id="SM00160">
    <property type="entry name" value="RanBD"/>
    <property type="match status" value="1"/>
</dbReference>
<dbReference type="SUPFAM" id="SSF50729">
    <property type="entry name" value="PH domain-like"/>
    <property type="match status" value="1"/>
</dbReference>
<evidence type="ECO:0000256" key="1">
    <source>
        <dbReference type="ARBA" id="ARBA00004123"/>
    </source>
</evidence>
<dbReference type="InterPro" id="IPR000156">
    <property type="entry name" value="Ran_bind_dom"/>
</dbReference>
<name>A0A5S6R6D2_TRIMR</name>
<keyword evidence="5" id="KW-1185">Reference proteome</keyword>
<dbReference type="CDD" id="cd13180">
    <property type="entry name" value="RanBD_RanBP3"/>
    <property type="match status" value="1"/>
</dbReference>
<dbReference type="GO" id="GO:0005634">
    <property type="term" value="C:nucleus"/>
    <property type="evidence" value="ECO:0007669"/>
    <property type="project" value="UniProtKB-SubCell"/>
</dbReference>
<evidence type="ECO:0000313" key="5">
    <source>
        <dbReference type="Proteomes" id="UP000046395"/>
    </source>
</evidence>
<protein>
    <submittedName>
        <fullName evidence="6">RanBD1 domain-containing protein</fullName>
    </submittedName>
</protein>
<feature type="region of interest" description="Disordered" evidence="3">
    <location>
        <begin position="82"/>
        <end position="101"/>
    </location>
</feature>
<evidence type="ECO:0000313" key="6">
    <source>
        <dbReference type="WBParaSite" id="TMUE_3000014892.1"/>
    </source>
</evidence>
<feature type="region of interest" description="Disordered" evidence="3">
    <location>
        <begin position="301"/>
        <end position="329"/>
    </location>
</feature>
<dbReference type="InterPro" id="IPR045255">
    <property type="entry name" value="RanBP1-like"/>
</dbReference>
<proteinExistence type="predicted"/>